<dbReference type="GO" id="GO:0005634">
    <property type="term" value="C:nucleus"/>
    <property type="evidence" value="ECO:0007669"/>
    <property type="project" value="UniProtKB-SubCell"/>
</dbReference>
<evidence type="ECO:0000256" key="3">
    <source>
        <dbReference type="ARBA" id="ARBA00010015"/>
    </source>
</evidence>
<keyword evidence="8 13" id="KW-0378">Hydrolase</keyword>
<dbReference type="GO" id="GO:0048476">
    <property type="term" value="C:Holliday junction resolvase complex"/>
    <property type="evidence" value="ECO:0007669"/>
    <property type="project" value="UniProtKB-UniRule"/>
</dbReference>
<comment type="similarity">
    <text evidence="3 13">Belongs to the XPF family.</text>
</comment>
<evidence type="ECO:0000256" key="7">
    <source>
        <dbReference type="ARBA" id="ARBA00022763"/>
    </source>
</evidence>
<evidence type="ECO:0000256" key="11">
    <source>
        <dbReference type="ARBA" id="ARBA00023204"/>
    </source>
</evidence>
<evidence type="ECO:0000256" key="2">
    <source>
        <dbReference type="ARBA" id="ARBA00004123"/>
    </source>
</evidence>
<dbReference type="Gene3D" id="3.40.50.10130">
    <property type="match status" value="1"/>
</dbReference>
<proteinExistence type="inferred from homology"/>
<dbReference type="AlphaFoldDB" id="A0A250XGU9"/>
<feature type="compositionally biased region" description="Polar residues" evidence="14">
    <location>
        <begin position="579"/>
        <end position="600"/>
    </location>
</feature>
<evidence type="ECO:0000256" key="10">
    <source>
        <dbReference type="ARBA" id="ARBA00023172"/>
    </source>
</evidence>
<dbReference type="Gene3D" id="1.10.150.670">
    <property type="entry name" value="Crossover junction endonuclease EME1, DNA-binding domain"/>
    <property type="match status" value="1"/>
</dbReference>
<dbReference type="Proteomes" id="UP000232323">
    <property type="component" value="Unassembled WGS sequence"/>
</dbReference>
<dbReference type="EMBL" id="BEGY01000078">
    <property type="protein sequence ID" value="GAX82301.1"/>
    <property type="molecule type" value="Genomic_DNA"/>
</dbReference>
<dbReference type="Gene3D" id="1.10.10.10">
    <property type="entry name" value="Winged helix-like DNA-binding domain superfamily/Winged helix DNA-binding domain"/>
    <property type="match status" value="1"/>
</dbReference>
<keyword evidence="10 13" id="KW-0233">DNA recombination</keyword>
<comment type="cofactor">
    <cofactor evidence="1 13">
        <name>Mg(2+)</name>
        <dbReference type="ChEBI" id="CHEBI:18420"/>
    </cofactor>
</comment>
<evidence type="ECO:0000256" key="8">
    <source>
        <dbReference type="ARBA" id="ARBA00022801"/>
    </source>
</evidence>
<protein>
    <recommendedName>
        <fullName evidence="13">Crossover junction endonuclease MUS81</fullName>
        <ecNumber evidence="13">3.1.22.-</ecNumber>
    </recommendedName>
</protein>
<organism evidence="16 17">
    <name type="scientific">Chlamydomonas eustigma</name>
    <dbReference type="NCBI Taxonomy" id="1157962"/>
    <lineage>
        <taxon>Eukaryota</taxon>
        <taxon>Viridiplantae</taxon>
        <taxon>Chlorophyta</taxon>
        <taxon>core chlorophytes</taxon>
        <taxon>Chlorophyceae</taxon>
        <taxon>CS clade</taxon>
        <taxon>Chlamydomonadales</taxon>
        <taxon>Chlamydomonadaceae</taxon>
        <taxon>Chlamydomonas</taxon>
    </lineage>
</organism>
<evidence type="ECO:0000259" key="15">
    <source>
        <dbReference type="SMART" id="SM00891"/>
    </source>
</evidence>
<evidence type="ECO:0000256" key="5">
    <source>
        <dbReference type="ARBA" id="ARBA00022723"/>
    </source>
</evidence>
<dbReference type="InterPro" id="IPR036388">
    <property type="entry name" value="WH-like_DNA-bd_sf"/>
</dbReference>
<feature type="compositionally biased region" description="Acidic residues" evidence="14">
    <location>
        <begin position="268"/>
        <end position="278"/>
    </location>
</feature>
<dbReference type="PANTHER" id="PTHR13451:SF0">
    <property type="entry name" value="CROSSOVER JUNCTION ENDONUCLEASE MUS81"/>
    <property type="match status" value="1"/>
</dbReference>
<comment type="subcellular location">
    <subcellularLocation>
        <location evidence="2 13">Nucleus</location>
    </subcellularLocation>
</comment>
<feature type="compositionally biased region" description="Low complexity" evidence="14">
    <location>
        <begin position="425"/>
        <end position="441"/>
    </location>
</feature>
<dbReference type="SMART" id="SM00891">
    <property type="entry name" value="ERCC4"/>
    <property type="match status" value="1"/>
</dbReference>
<keyword evidence="7 13" id="KW-0227">DNA damage</keyword>
<dbReference type="CDD" id="cd20074">
    <property type="entry name" value="XPF_nuclease_Mus81"/>
    <property type="match status" value="1"/>
</dbReference>
<comment type="caution">
    <text evidence="16">The sequence shown here is derived from an EMBL/GenBank/DDBJ whole genome shotgun (WGS) entry which is preliminary data.</text>
</comment>
<accession>A0A250XGU9</accession>
<dbReference type="GO" id="GO:0000727">
    <property type="term" value="P:double-strand break repair via break-induced replication"/>
    <property type="evidence" value="ECO:0007669"/>
    <property type="project" value="UniProtKB-UniRule"/>
</dbReference>
<keyword evidence="12 13" id="KW-0539">Nucleus</keyword>
<dbReference type="GO" id="GO:0046872">
    <property type="term" value="F:metal ion binding"/>
    <property type="evidence" value="ECO:0007669"/>
    <property type="project" value="UniProtKB-UniRule"/>
</dbReference>
<evidence type="ECO:0000256" key="1">
    <source>
        <dbReference type="ARBA" id="ARBA00001946"/>
    </source>
</evidence>
<evidence type="ECO:0000256" key="13">
    <source>
        <dbReference type="RuleBase" id="RU369042"/>
    </source>
</evidence>
<dbReference type="EC" id="3.1.22.-" evidence="13"/>
<dbReference type="OrthoDB" id="5963188at2759"/>
<reference evidence="16 17" key="1">
    <citation type="submission" date="2017-08" db="EMBL/GenBank/DDBJ databases">
        <title>Acidophilic green algal genome provides insights into adaptation to an acidic environment.</title>
        <authorList>
            <person name="Hirooka S."/>
            <person name="Hirose Y."/>
            <person name="Kanesaki Y."/>
            <person name="Higuchi S."/>
            <person name="Fujiwara T."/>
            <person name="Onuma R."/>
            <person name="Era A."/>
            <person name="Ohbayashi R."/>
            <person name="Uzuka A."/>
            <person name="Nozaki H."/>
            <person name="Yoshikawa H."/>
            <person name="Miyagishima S.Y."/>
        </authorList>
    </citation>
    <scope>NUCLEOTIDE SEQUENCE [LARGE SCALE GENOMIC DNA]</scope>
    <source>
        <strain evidence="16 17">NIES-2499</strain>
    </source>
</reference>
<keyword evidence="4 13" id="KW-0540">Nuclease</keyword>
<keyword evidence="6 13" id="KW-0255">Endonuclease</keyword>
<dbReference type="InterPro" id="IPR042530">
    <property type="entry name" value="EME1/EME2_C"/>
</dbReference>
<evidence type="ECO:0000256" key="14">
    <source>
        <dbReference type="SAM" id="MobiDB-lite"/>
    </source>
</evidence>
<dbReference type="InterPro" id="IPR011335">
    <property type="entry name" value="Restrct_endonuc-II-like"/>
</dbReference>
<evidence type="ECO:0000256" key="9">
    <source>
        <dbReference type="ARBA" id="ARBA00022842"/>
    </source>
</evidence>
<feature type="region of interest" description="Disordered" evidence="14">
    <location>
        <begin position="197"/>
        <end position="217"/>
    </location>
</feature>
<sequence>MTVDDDWKDVSERAFKEFEKSDLDLDHLDIRNPGNMLLFYFFQEAHKMLQQQEADRDTSQKFSLAFKTAMRNLQEEPVRCFDAITLKTLVKGVGDRILEKVQKYLWSKSKPPDPSAEEREHVQERIRGMKEEVRRVQKEKRAEKRPATVAPAASDAAFPPHHHHQSASSSVMLMAGGRTSSHAAEVTVAAAGGTLMPIIKPPRKGRAGSKAAGSGNPTRVMAAASPAVMQMVKPSANQGKIQNPPRQEQLLSGSLLASQPPKRVPEAVAEEEEEDSSEGEGGMGAGKKQAFMIVLYMSSKQGLDHETKESLMTKAESSGLSNKSLYGDGPSTHKMPGMKWYDGWSSVNKNLVNRTPPLVQVWSNPKKVRLTQEGRILAAKLYKDAMDRCKITALPGVDPDLDIIQQDMIKEGGADVRHEAIGAAAAAPGAQQQNEVSSSVVLPSAAPQHHQSSRSSAPEPAHCNNAIVIIDSSDDEGRECGNYVQRIQMSSQAAATLAPSQKYPLQTLSLHHQSQGLPCLNEIAPLHNGHSAGNHIRVNGSASELPIVHTSSHHHRAPAASAGAACSQRSNLHHADGFRTTTSIQGGPSCSVTSLGSRSQLGAGLRGASGSGATSPCSKEGCTHTGVSTSYQWEMERLGAVRNSHGGKGNGLRVPPLPRGVPFEELYEVVLVLDQREQIERTGGKGRTESLTAHAQRIRDKGVAVISDLTLPVGDAVWVARHRSQPSLMYILDYIMERKSVSDLASSIKDQRYIQQKYILKLCGLPRTYYLLEGDPDMDSTITEIERKSVKTASLETALHGFHVLNSSGPPGTLLLLANLTKAVERAYRGCMADPEGSGSHSSPPLLSEWSAHIKRLRSSLTVRDIFGLMLCSVPGAGETLVEAILQRFPTWHNLWDGYKSVISQAVTKGADPDIAADVMLASIPVASSGISYSTSSTSRTVGAELSRKVYRLLFKNQTPMPPRPEQI</sequence>
<dbReference type="PANTHER" id="PTHR13451">
    <property type="entry name" value="CLASS II CROSSOVER JUNCTION ENDONUCLEASE MUS81"/>
    <property type="match status" value="1"/>
</dbReference>
<dbReference type="InterPro" id="IPR047417">
    <property type="entry name" value="WHD_MUS81"/>
</dbReference>
<dbReference type="GO" id="GO:0003677">
    <property type="term" value="F:DNA binding"/>
    <property type="evidence" value="ECO:0007669"/>
    <property type="project" value="UniProtKB-UniRule"/>
</dbReference>
<dbReference type="InterPro" id="IPR033309">
    <property type="entry name" value="Mus81"/>
</dbReference>
<gene>
    <name evidence="16" type="ORF">CEUSTIGMA_g9730.t1</name>
</gene>
<feature type="region of interest" description="Disordered" evidence="14">
    <location>
        <begin position="425"/>
        <end position="462"/>
    </location>
</feature>
<comment type="function">
    <text evidence="13">Interacts with EME1 to form a DNA structure-specific endonuclease with substrate preference for branched DNA structures with a 5'-end at the branch nick. Typical substrates include 3'-flap structures, D-loops, replication forks and nicked Holliday junctions. May be required in mitosis for the processing of stalled or collapsed replication fork intermediates. May be required in meiosis for the repair of meiosis-specific double strand breaks subsequent to single-end invasion (SEI).</text>
</comment>
<dbReference type="GO" id="GO:0006308">
    <property type="term" value="P:DNA catabolic process"/>
    <property type="evidence" value="ECO:0007669"/>
    <property type="project" value="UniProtKB-UniRule"/>
</dbReference>
<evidence type="ECO:0000256" key="12">
    <source>
        <dbReference type="ARBA" id="ARBA00023242"/>
    </source>
</evidence>
<comment type="subunit">
    <text evidence="13">Interacts with EME1.</text>
</comment>
<dbReference type="InterPro" id="IPR006166">
    <property type="entry name" value="ERCC4_domain"/>
</dbReference>
<evidence type="ECO:0000313" key="17">
    <source>
        <dbReference type="Proteomes" id="UP000232323"/>
    </source>
</evidence>
<dbReference type="GO" id="GO:0048257">
    <property type="term" value="F:3'-flap endonuclease activity"/>
    <property type="evidence" value="ECO:0007669"/>
    <property type="project" value="TreeGrafter"/>
</dbReference>
<feature type="region of interest" description="Disordered" evidence="14">
    <location>
        <begin position="133"/>
        <end position="167"/>
    </location>
</feature>
<keyword evidence="11 13" id="KW-0234">DNA repair</keyword>
<dbReference type="InterPro" id="IPR047416">
    <property type="entry name" value="XPF_nuclease_Mus81"/>
</dbReference>
<evidence type="ECO:0000256" key="4">
    <source>
        <dbReference type="ARBA" id="ARBA00022722"/>
    </source>
</evidence>
<feature type="compositionally biased region" description="Basic and acidic residues" evidence="14">
    <location>
        <begin position="133"/>
        <end position="146"/>
    </location>
</feature>
<feature type="region of interest" description="Disordered" evidence="14">
    <location>
        <begin position="578"/>
        <end position="621"/>
    </location>
</feature>
<feature type="compositionally biased region" description="Low complexity" evidence="14">
    <location>
        <begin position="147"/>
        <end position="159"/>
    </location>
</feature>
<keyword evidence="9 13" id="KW-0460">Magnesium</keyword>
<feature type="domain" description="ERCC4" evidence="15">
    <location>
        <begin position="670"/>
        <end position="776"/>
    </location>
</feature>
<keyword evidence="5 13" id="KW-0479">Metal-binding</keyword>
<feature type="region of interest" description="Disordered" evidence="14">
    <location>
        <begin position="253"/>
        <end position="284"/>
    </location>
</feature>
<keyword evidence="17" id="KW-1185">Reference proteome</keyword>
<evidence type="ECO:0000313" key="16">
    <source>
        <dbReference type="EMBL" id="GAX82301.1"/>
    </source>
</evidence>
<dbReference type="CDD" id="cd21036">
    <property type="entry name" value="WH_MUS81"/>
    <property type="match status" value="1"/>
</dbReference>
<dbReference type="GO" id="GO:0008821">
    <property type="term" value="F:crossover junction DNA endonuclease activity"/>
    <property type="evidence" value="ECO:0007669"/>
    <property type="project" value="UniProtKB-UniRule"/>
</dbReference>
<name>A0A250XGU9_9CHLO</name>
<dbReference type="SUPFAM" id="SSF52980">
    <property type="entry name" value="Restriction endonuclease-like"/>
    <property type="match status" value="1"/>
</dbReference>
<evidence type="ECO:0000256" key="6">
    <source>
        <dbReference type="ARBA" id="ARBA00022759"/>
    </source>
</evidence>
<dbReference type="STRING" id="1157962.A0A250XGU9"/>
<dbReference type="GO" id="GO:0000712">
    <property type="term" value="P:resolution of meiotic recombination intermediates"/>
    <property type="evidence" value="ECO:0007669"/>
    <property type="project" value="TreeGrafter"/>
</dbReference>
<dbReference type="GO" id="GO:0031573">
    <property type="term" value="P:mitotic intra-S DNA damage checkpoint signaling"/>
    <property type="evidence" value="ECO:0007669"/>
    <property type="project" value="TreeGrafter"/>
</dbReference>
<dbReference type="Pfam" id="PF02732">
    <property type="entry name" value="ERCC4"/>
    <property type="match status" value="1"/>
</dbReference>